<name>A0ABV7JBZ0_9GAMM</name>
<comment type="caution">
    <text evidence="1">The sequence shown here is derived from an EMBL/GenBank/DDBJ whole genome shotgun (WGS) entry which is preliminary data.</text>
</comment>
<dbReference type="SUPFAM" id="SSF51182">
    <property type="entry name" value="RmlC-like cupins"/>
    <property type="match status" value="1"/>
</dbReference>
<protein>
    <recommendedName>
        <fullName evidence="3">Cupin domain-containing protein</fullName>
    </recommendedName>
</protein>
<evidence type="ECO:0008006" key="3">
    <source>
        <dbReference type="Google" id="ProtNLM"/>
    </source>
</evidence>
<dbReference type="InterPro" id="IPR014710">
    <property type="entry name" value="RmlC-like_jellyroll"/>
</dbReference>
<dbReference type="RefSeq" id="WP_157892599.1">
    <property type="nucleotide sequence ID" value="NZ_JBHRTS010000001.1"/>
</dbReference>
<keyword evidence="2" id="KW-1185">Reference proteome</keyword>
<sequence>MTTVKAVLDELEQHESGAFVQLLSFNQTHVGASSISGVNPVWEMHPDTEELFYVLEGKLQLTQICPQGTETFDVWLDLFV</sequence>
<gene>
    <name evidence="1" type="ORF">ACFODZ_01685</name>
</gene>
<dbReference type="Proteomes" id="UP001595533">
    <property type="component" value="Unassembled WGS sequence"/>
</dbReference>
<reference evidence="2" key="1">
    <citation type="journal article" date="2019" name="Int. J. Syst. Evol. Microbiol.">
        <title>The Global Catalogue of Microorganisms (GCM) 10K type strain sequencing project: providing services to taxonomists for standard genome sequencing and annotation.</title>
        <authorList>
            <consortium name="The Broad Institute Genomics Platform"/>
            <consortium name="The Broad Institute Genome Sequencing Center for Infectious Disease"/>
            <person name="Wu L."/>
            <person name="Ma J."/>
        </authorList>
    </citation>
    <scope>NUCLEOTIDE SEQUENCE [LARGE SCALE GENOMIC DNA]</scope>
    <source>
        <strain evidence="2">KCTC 42953</strain>
    </source>
</reference>
<proteinExistence type="predicted"/>
<organism evidence="1 2">
    <name type="scientific">Marinicella sediminis</name>
    <dbReference type="NCBI Taxonomy" id="1792834"/>
    <lineage>
        <taxon>Bacteria</taxon>
        <taxon>Pseudomonadati</taxon>
        <taxon>Pseudomonadota</taxon>
        <taxon>Gammaproteobacteria</taxon>
        <taxon>Lysobacterales</taxon>
        <taxon>Marinicellaceae</taxon>
        <taxon>Marinicella</taxon>
    </lineage>
</organism>
<dbReference type="Gene3D" id="2.60.120.10">
    <property type="entry name" value="Jelly Rolls"/>
    <property type="match status" value="1"/>
</dbReference>
<evidence type="ECO:0000313" key="1">
    <source>
        <dbReference type="EMBL" id="MFC3192942.1"/>
    </source>
</evidence>
<evidence type="ECO:0000313" key="2">
    <source>
        <dbReference type="Proteomes" id="UP001595533"/>
    </source>
</evidence>
<accession>A0ABV7JBZ0</accession>
<dbReference type="InterPro" id="IPR011051">
    <property type="entry name" value="RmlC_Cupin_sf"/>
</dbReference>
<dbReference type="EMBL" id="JBHRTS010000001">
    <property type="protein sequence ID" value="MFC3192942.1"/>
    <property type="molecule type" value="Genomic_DNA"/>
</dbReference>